<dbReference type="AlphaFoldDB" id="A0A518HS84"/>
<dbReference type="RefSeq" id="WP_145387986.1">
    <property type="nucleotide sequence ID" value="NZ_CP037423.1"/>
</dbReference>
<organism evidence="2 3">
    <name type="scientific">Stieleria neptunia</name>
    <dbReference type="NCBI Taxonomy" id="2527979"/>
    <lineage>
        <taxon>Bacteria</taxon>
        <taxon>Pseudomonadati</taxon>
        <taxon>Planctomycetota</taxon>
        <taxon>Planctomycetia</taxon>
        <taxon>Pirellulales</taxon>
        <taxon>Pirellulaceae</taxon>
        <taxon>Stieleria</taxon>
    </lineage>
</organism>
<evidence type="ECO:0000313" key="2">
    <source>
        <dbReference type="EMBL" id="QDV43702.1"/>
    </source>
</evidence>
<proteinExistence type="predicted"/>
<protein>
    <submittedName>
        <fullName evidence="2">Uncharacterized protein</fullName>
    </submittedName>
</protein>
<feature type="transmembrane region" description="Helical" evidence="1">
    <location>
        <begin position="216"/>
        <end position="240"/>
    </location>
</feature>
<feature type="transmembrane region" description="Helical" evidence="1">
    <location>
        <begin position="185"/>
        <end position="204"/>
    </location>
</feature>
<feature type="transmembrane region" description="Helical" evidence="1">
    <location>
        <begin position="38"/>
        <end position="55"/>
    </location>
</feature>
<evidence type="ECO:0000256" key="1">
    <source>
        <dbReference type="SAM" id="Phobius"/>
    </source>
</evidence>
<feature type="transmembrane region" description="Helical" evidence="1">
    <location>
        <begin position="272"/>
        <end position="293"/>
    </location>
</feature>
<name>A0A518HS84_9BACT</name>
<keyword evidence="1" id="KW-1133">Transmembrane helix</keyword>
<feature type="transmembrane region" description="Helical" evidence="1">
    <location>
        <begin position="95"/>
        <end position="112"/>
    </location>
</feature>
<feature type="transmembrane region" description="Helical" evidence="1">
    <location>
        <begin position="124"/>
        <end position="145"/>
    </location>
</feature>
<feature type="transmembrane region" description="Helical" evidence="1">
    <location>
        <begin position="6"/>
        <end position="26"/>
    </location>
</feature>
<gene>
    <name evidence="2" type="ORF">Enr13x_35590</name>
</gene>
<keyword evidence="3" id="KW-1185">Reference proteome</keyword>
<evidence type="ECO:0000313" key="3">
    <source>
        <dbReference type="Proteomes" id="UP000319004"/>
    </source>
</evidence>
<keyword evidence="1" id="KW-0812">Transmembrane</keyword>
<feature type="transmembrane region" description="Helical" evidence="1">
    <location>
        <begin position="157"/>
        <end position="179"/>
    </location>
</feature>
<reference evidence="2 3" key="1">
    <citation type="submission" date="2019-03" db="EMBL/GenBank/DDBJ databases">
        <title>Deep-cultivation of Planctomycetes and their phenomic and genomic characterization uncovers novel biology.</title>
        <authorList>
            <person name="Wiegand S."/>
            <person name="Jogler M."/>
            <person name="Boedeker C."/>
            <person name="Pinto D."/>
            <person name="Vollmers J."/>
            <person name="Rivas-Marin E."/>
            <person name="Kohn T."/>
            <person name="Peeters S.H."/>
            <person name="Heuer A."/>
            <person name="Rast P."/>
            <person name="Oberbeckmann S."/>
            <person name="Bunk B."/>
            <person name="Jeske O."/>
            <person name="Meyerdierks A."/>
            <person name="Storesund J.E."/>
            <person name="Kallscheuer N."/>
            <person name="Luecker S."/>
            <person name="Lage O.M."/>
            <person name="Pohl T."/>
            <person name="Merkel B.J."/>
            <person name="Hornburger P."/>
            <person name="Mueller R.-W."/>
            <person name="Bruemmer F."/>
            <person name="Labrenz M."/>
            <person name="Spormann A.M."/>
            <person name="Op den Camp H."/>
            <person name="Overmann J."/>
            <person name="Amann R."/>
            <person name="Jetten M.S.M."/>
            <person name="Mascher T."/>
            <person name="Medema M.H."/>
            <person name="Devos D.P."/>
            <person name="Kaster A.-K."/>
            <person name="Ovreas L."/>
            <person name="Rohde M."/>
            <person name="Galperin M.Y."/>
            <person name="Jogler C."/>
        </authorList>
    </citation>
    <scope>NUCLEOTIDE SEQUENCE [LARGE SCALE GENOMIC DNA]</scope>
    <source>
        <strain evidence="2 3">Enr13</strain>
    </source>
</reference>
<dbReference type="Proteomes" id="UP000319004">
    <property type="component" value="Chromosome"/>
</dbReference>
<dbReference type="KEGG" id="snep:Enr13x_35590"/>
<dbReference type="OrthoDB" id="278612at2"/>
<feature type="transmembrane region" description="Helical" evidence="1">
    <location>
        <begin position="70"/>
        <end position="88"/>
    </location>
</feature>
<accession>A0A518HS84</accession>
<sequence>MPDPLLYVQATVAAAVASALIVLALLGPRKSPTAAWRNATCGIAITVGLTVGLWVESLHVAMPPASGLDRLLWIVIPAAVLIESIAAVPRFASRIAWLLRISLVLLAPRILLHGSVYLSDPEEWSVWQAALSIGVCWVLLATCWGRLLALARRSPGVSIPLSLCLALQCAAATVMMAGYLKGGEAAMPMVAALLGATLVVWAISRRRRAKDAARDVVPPTVLIGVGVISLFGVLFIGHFFGRVSGGRALAIGVAPLLCWATEWAPLRHRRPWIVGAIRLALVAVPLLVTLAMAKRDFDRDLAPLVVLF</sequence>
<keyword evidence="1" id="KW-0472">Membrane</keyword>
<feature type="transmembrane region" description="Helical" evidence="1">
    <location>
        <begin position="246"/>
        <end position="265"/>
    </location>
</feature>
<dbReference type="EMBL" id="CP037423">
    <property type="protein sequence ID" value="QDV43702.1"/>
    <property type="molecule type" value="Genomic_DNA"/>
</dbReference>